<dbReference type="STRING" id="658858.E1EWU4"/>
<evidence type="ECO:0000256" key="2">
    <source>
        <dbReference type="SAM" id="Phobius"/>
    </source>
</evidence>
<evidence type="ECO:0000256" key="1">
    <source>
        <dbReference type="ARBA" id="ARBA00022676"/>
    </source>
</evidence>
<dbReference type="Pfam" id="PF13439">
    <property type="entry name" value="Glyco_transf_4"/>
    <property type="match status" value="1"/>
</dbReference>
<dbReference type="PANTHER" id="PTHR45871">
    <property type="entry name" value="N-ACETYLGLUCOSAMINYL-PHOSPHATIDYLINOSITOL BIOSYNTHETIC PROTEIN"/>
    <property type="match status" value="1"/>
</dbReference>
<dbReference type="AlphaFoldDB" id="E1EWU4"/>
<dbReference type="PANTHER" id="PTHR45871:SF1">
    <property type="entry name" value="PHOSPHATIDYLINOSITOL N-ACETYLGLUCOSAMINYLTRANSFERASE SUBUNIT A"/>
    <property type="match status" value="1"/>
</dbReference>
<dbReference type="OrthoDB" id="734129at2759"/>
<dbReference type="GO" id="GO:0000506">
    <property type="term" value="C:glycosylphosphatidylinositol-N-acetylglucosaminyltransferase (GPI-GnT) complex"/>
    <property type="evidence" value="ECO:0007669"/>
    <property type="project" value="TreeGrafter"/>
</dbReference>
<dbReference type="GO" id="GO:0017176">
    <property type="term" value="F:phosphatidylinositol N-acetylglucosaminyltransferase activity"/>
    <property type="evidence" value="ECO:0007669"/>
    <property type="project" value="TreeGrafter"/>
</dbReference>
<reference evidence="5 6" key="1">
    <citation type="journal article" date="2010" name="BMC Genomics">
        <title>Genome analysis and comparative genomics of a Giardia intestinalis assemblage E isolate.</title>
        <authorList>
            <person name="Jerlstrom-Hultqvist J."/>
            <person name="Franzen O."/>
            <person name="Ankarklev J."/>
            <person name="Xu F."/>
            <person name="Nohynkova E."/>
            <person name="Andersson J.O."/>
            <person name="Svard S.G."/>
            <person name="Andersson B."/>
        </authorList>
    </citation>
    <scope>NUCLEOTIDE SEQUENCE [LARGE SCALE GENOMIC DNA]</scope>
    <source>
        <strain evidence="5 6">P15</strain>
    </source>
</reference>
<feature type="domain" description="Glycosyl transferase family 1" evidence="3">
    <location>
        <begin position="194"/>
        <end position="316"/>
    </location>
</feature>
<keyword evidence="2" id="KW-0472">Membrane</keyword>
<proteinExistence type="predicted"/>
<dbReference type="EMBL" id="ACVC01000034">
    <property type="protein sequence ID" value="EFO65295.1"/>
    <property type="molecule type" value="Genomic_DNA"/>
</dbReference>
<dbReference type="SUPFAM" id="SSF53756">
    <property type="entry name" value="UDP-Glycosyltransferase/glycogen phosphorylase"/>
    <property type="match status" value="1"/>
</dbReference>
<feature type="transmembrane region" description="Helical" evidence="2">
    <location>
        <begin position="403"/>
        <end position="424"/>
    </location>
</feature>
<keyword evidence="1" id="KW-0328">Glycosyltransferase</keyword>
<protein>
    <submittedName>
        <fullName evidence="5">GlcNAc-PI synthesis protein</fullName>
    </submittedName>
</protein>
<feature type="domain" description="Glycosyltransferase subfamily 4-like N-terminal" evidence="4">
    <location>
        <begin position="14"/>
        <end position="176"/>
    </location>
</feature>
<dbReference type="InterPro" id="IPR001296">
    <property type="entry name" value="Glyco_trans_1"/>
</dbReference>
<comment type="caution">
    <text evidence="5">The sequence shown here is derived from an EMBL/GenBank/DDBJ whole genome shotgun (WGS) entry which is preliminary data.</text>
</comment>
<evidence type="ECO:0000313" key="5">
    <source>
        <dbReference type="EMBL" id="EFO65295.1"/>
    </source>
</evidence>
<keyword evidence="2" id="KW-1133">Transmembrane helix</keyword>
<keyword evidence="1" id="KW-0808">Transferase</keyword>
<evidence type="ECO:0000313" key="6">
    <source>
        <dbReference type="Proteomes" id="UP000008974"/>
    </source>
</evidence>
<gene>
    <name evidence="5" type="ORF">GLP15_4326</name>
</gene>
<evidence type="ECO:0000259" key="3">
    <source>
        <dbReference type="Pfam" id="PF00534"/>
    </source>
</evidence>
<dbReference type="GO" id="GO:0006506">
    <property type="term" value="P:GPI anchor biosynthetic process"/>
    <property type="evidence" value="ECO:0007669"/>
    <property type="project" value="TreeGrafter"/>
</dbReference>
<dbReference type="InterPro" id="IPR028098">
    <property type="entry name" value="Glyco_trans_4-like_N"/>
</dbReference>
<dbReference type="CDD" id="cd03801">
    <property type="entry name" value="GT4_PimA-like"/>
    <property type="match status" value="1"/>
</dbReference>
<keyword evidence="2" id="KW-0812">Transmembrane</keyword>
<accession>E1EWU4</accession>
<dbReference type="Proteomes" id="UP000008974">
    <property type="component" value="Unassembled WGS sequence"/>
</dbReference>
<organism evidence="5 6">
    <name type="scientific">Giardia intestinalis (strain P15)</name>
    <name type="common">Giardia lamblia</name>
    <dbReference type="NCBI Taxonomy" id="658858"/>
    <lineage>
        <taxon>Eukaryota</taxon>
        <taxon>Metamonada</taxon>
        <taxon>Diplomonadida</taxon>
        <taxon>Hexamitidae</taxon>
        <taxon>Giardiinae</taxon>
        <taxon>Giardia</taxon>
    </lineage>
</organism>
<dbReference type="VEuPathDB" id="GiardiaDB:GLP15_4326"/>
<sequence length="453" mass="51362">MKVLIISDFTYPQIGGVEKHIHDLGEALAKHDCEVHIATGIKPSAPISTAQITYHTIPIYSLSCGVSLPCYSLEILWLSKLHQEHHFTLVHCHQSYSVLALTGLLWARAARIPTILTEHSMARGDVFYEMLLSPIRQCSLALAHRVICVSHECEDNMRLLRHISFQNPAEIIPNIVPGSTRLLSTKDMLSCRKFQHWPPKRLRIAFVQRLVQRKGTDLIGPLLALLAASGTEADVYIVGSGPMDAQVRKLPMYQEGIRLLLLGSLPNEEVRHLLFTCHIGVIPSYLEAFSMVLVESLQEACIPIASWVGGTDSVYKSVSPWLASRCLCNPSVQELYQCITNLQHIPRSILLQELATASELAHTKYTPEIISKRVYNVYEEVCSWSRSTWLSGILDIWKAKVDYFIFKIWFLVIFTSIATFHKLYTITHRIWYRSKQSQNSVLRIQVVQVHSID</sequence>
<dbReference type="Pfam" id="PF00534">
    <property type="entry name" value="Glycos_transf_1"/>
    <property type="match status" value="1"/>
</dbReference>
<evidence type="ECO:0000259" key="4">
    <source>
        <dbReference type="Pfam" id="PF13439"/>
    </source>
</evidence>
<name>E1EWU4_GIAIA</name>
<dbReference type="Gene3D" id="3.40.50.2000">
    <property type="entry name" value="Glycogen Phosphorylase B"/>
    <property type="match status" value="2"/>
</dbReference>
<dbReference type="OMA" id="SDWYFPK"/>